<dbReference type="EC" id="2.7.6.3" evidence="3"/>
<proteinExistence type="predicted"/>
<evidence type="ECO:0000313" key="11">
    <source>
        <dbReference type="Proteomes" id="UP000622533"/>
    </source>
</evidence>
<dbReference type="GO" id="GO:0005524">
    <property type="term" value="F:ATP binding"/>
    <property type="evidence" value="ECO:0007669"/>
    <property type="project" value="UniProtKB-KW"/>
</dbReference>
<keyword evidence="6" id="KW-0418">Kinase</keyword>
<name>A0A8J7AJ57_DESMC</name>
<keyword evidence="4 10" id="KW-0808">Transferase</keyword>
<dbReference type="InterPro" id="IPR035907">
    <property type="entry name" value="Hppk_sf"/>
</dbReference>
<evidence type="ECO:0000256" key="5">
    <source>
        <dbReference type="ARBA" id="ARBA00022741"/>
    </source>
</evidence>
<evidence type="ECO:0000256" key="6">
    <source>
        <dbReference type="ARBA" id="ARBA00022777"/>
    </source>
</evidence>
<evidence type="ECO:0000256" key="3">
    <source>
        <dbReference type="ARBA" id="ARBA00013253"/>
    </source>
</evidence>
<dbReference type="GO" id="GO:0046654">
    <property type="term" value="P:tetrahydrofolate biosynthetic process"/>
    <property type="evidence" value="ECO:0007669"/>
    <property type="project" value="UniProtKB-UniPathway"/>
</dbReference>
<evidence type="ECO:0000256" key="1">
    <source>
        <dbReference type="ARBA" id="ARBA00000198"/>
    </source>
</evidence>
<dbReference type="GO" id="GO:0016301">
    <property type="term" value="F:kinase activity"/>
    <property type="evidence" value="ECO:0007669"/>
    <property type="project" value="UniProtKB-KW"/>
</dbReference>
<keyword evidence="8" id="KW-0289">Folate biosynthesis</keyword>
<dbReference type="GO" id="GO:0003848">
    <property type="term" value="F:2-amino-4-hydroxy-6-hydroxymethyldihydropteridine diphosphokinase activity"/>
    <property type="evidence" value="ECO:0007669"/>
    <property type="project" value="UniProtKB-EC"/>
</dbReference>
<evidence type="ECO:0000256" key="7">
    <source>
        <dbReference type="ARBA" id="ARBA00022840"/>
    </source>
</evidence>
<dbReference type="EMBL" id="JADEXS010000660">
    <property type="protein sequence ID" value="MBE9026677.1"/>
    <property type="molecule type" value="Genomic_DNA"/>
</dbReference>
<keyword evidence="7" id="KW-0067">ATP-binding</keyword>
<evidence type="ECO:0000256" key="2">
    <source>
        <dbReference type="ARBA" id="ARBA00005051"/>
    </source>
</evidence>
<keyword evidence="11" id="KW-1185">Reference proteome</keyword>
<dbReference type="AlphaFoldDB" id="A0A8J7AJ57"/>
<dbReference type="Gene3D" id="3.30.70.560">
    <property type="entry name" value="7,8-Dihydro-6-hydroxymethylpterin-pyrophosphokinase HPPK"/>
    <property type="match status" value="1"/>
</dbReference>
<comment type="caution">
    <text evidence="10">The sequence shown here is derived from an EMBL/GenBank/DDBJ whole genome shotgun (WGS) entry which is preliminary data.</text>
</comment>
<organism evidence="10 11">
    <name type="scientific">Desmonostoc muscorum LEGE 12446</name>
    <dbReference type="NCBI Taxonomy" id="1828758"/>
    <lineage>
        <taxon>Bacteria</taxon>
        <taxon>Bacillati</taxon>
        <taxon>Cyanobacteriota</taxon>
        <taxon>Cyanophyceae</taxon>
        <taxon>Nostocales</taxon>
        <taxon>Nostocaceae</taxon>
        <taxon>Desmonostoc</taxon>
    </lineage>
</organism>
<dbReference type="SUPFAM" id="SSF55083">
    <property type="entry name" value="6-hydroxymethyl-7,8-dihydropterin pyrophosphokinase, HPPK"/>
    <property type="match status" value="1"/>
</dbReference>
<dbReference type="Proteomes" id="UP000622533">
    <property type="component" value="Unassembled WGS sequence"/>
</dbReference>
<sequence>MFFRFNELGFVKILQDSSVFGISKLLTFTKKSAGEYPQKQPENGLPKVKRAKTALALGSNMGDSQAILEAAIATLAQTPGISLEARSSWYKTKAVGPPQPDYLNGCVTLQVEMLPQELLESLLKIERQFGRVRQERWGPRTLDLDLLLYDDFIVDAPNLQIPHPGMRDRAFVLLPLAEIASDWVEPVSGCLIKELLKKVDCSDVHLLMGN</sequence>
<dbReference type="PANTHER" id="PTHR43071">
    <property type="entry name" value="2-AMINO-4-HYDROXY-6-HYDROXYMETHYLDIHYDROPTERIDINE PYROPHOSPHOKINASE"/>
    <property type="match status" value="1"/>
</dbReference>
<dbReference type="CDD" id="cd00483">
    <property type="entry name" value="HPPK"/>
    <property type="match status" value="1"/>
</dbReference>
<dbReference type="PROSITE" id="PS00794">
    <property type="entry name" value="HPPK"/>
    <property type="match status" value="1"/>
</dbReference>
<dbReference type="UniPathway" id="UPA00077">
    <property type="reaction ID" value="UER00155"/>
</dbReference>
<reference evidence="10" key="1">
    <citation type="submission" date="2020-10" db="EMBL/GenBank/DDBJ databases">
        <authorList>
            <person name="Castelo-Branco R."/>
            <person name="Eusebio N."/>
            <person name="Adriana R."/>
            <person name="Vieira A."/>
            <person name="Brugerolle De Fraissinette N."/>
            <person name="Rezende De Castro R."/>
            <person name="Schneider M.P."/>
            <person name="Vasconcelos V."/>
            <person name="Leao P.N."/>
        </authorList>
    </citation>
    <scope>NUCLEOTIDE SEQUENCE</scope>
    <source>
        <strain evidence="10">LEGE 12446</strain>
    </source>
</reference>
<comment type="pathway">
    <text evidence="2">Cofactor biosynthesis; tetrahydrofolate biosynthesis; 2-amino-4-hydroxy-6-hydroxymethyl-7,8-dihydropteridine diphosphate from 7,8-dihydroneopterin triphosphate: step 4/4.</text>
</comment>
<feature type="domain" description="7,8-dihydro-6-hydroxymethylpterin-pyrophosphokinase" evidence="9">
    <location>
        <begin position="136"/>
        <end position="147"/>
    </location>
</feature>
<gene>
    <name evidence="10" type="primary">folK</name>
    <name evidence="10" type="ORF">IQ276_30940</name>
</gene>
<evidence type="ECO:0000259" key="9">
    <source>
        <dbReference type="PROSITE" id="PS00794"/>
    </source>
</evidence>
<comment type="catalytic activity">
    <reaction evidence="1">
        <text>6-hydroxymethyl-7,8-dihydropterin + ATP = (7,8-dihydropterin-6-yl)methyl diphosphate + AMP + H(+)</text>
        <dbReference type="Rhea" id="RHEA:11412"/>
        <dbReference type="ChEBI" id="CHEBI:15378"/>
        <dbReference type="ChEBI" id="CHEBI:30616"/>
        <dbReference type="ChEBI" id="CHEBI:44841"/>
        <dbReference type="ChEBI" id="CHEBI:72950"/>
        <dbReference type="ChEBI" id="CHEBI:456215"/>
        <dbReference type="EC" id="2.7.6.3"/>
    </reaction>
</comment>
<dbReference type="PANTHER" id="PTHR43071:SF1">
    <property type="entry name" value="2-AMINO-4-HYDROXY-6-HYDROXYMETHYLDIHYDROPTERIDINE PYROPHOSPHOKINASE"/>
    <property type="match status" value="1"/>
</dbReference>
<dbReference type="InterPro" id="IPR000550">
    <property type="entry name" value="Hppk"/>
</dbReference>
<evidence type="ECO:0000256" key="8">
    <source>
        <dbReference type="ARBA" id="ARBA00022909"/>
    </source>
</evidence>
<dbReference type="Pfam" id="PF01288">
    <property type="entry name" value="HPPK"/>
    <property type="match status" value="1"/>
</dbReference>
<dbReference type="GO" id="GO:0046656">
    <property type="term" value="P:folic acid biosynthetic process"/>
    <property type="evidence" value="ECO:0007669"/>
    <property type="project" value="UniProtKB-KW"/>
</dbReference>
<keyword evidence="5" id="KW-0547">Nucleotide-binding</keyword>
<accession>A0A8J7AJ57</accession>
<dbReference type="NCBIfam" id="TIGR01498">
    <property type="entry name" value="folK"/>
    <property type="match status" value="1"/>
</dbReference>
<evidence type="ECO:0000256" key="4">
    <source>
        <dbReference type="ARBA" id="ARBA00022679"/>
    </source>
</evidence>
<evidence type="ECO:0000313" key="10">
    <source>
        <dbReference type="EMBL" id="MBE9026677.1"/>
    </source>
</evidence>
<protein>
    <recommendedName>
        <fullName evidence="3">2-amino-4-hydroxy-6-hydroxymethyldihydropteridine diphosphokinase</fullName>
        <ecNumber evidence="3">2.7.6.3</ecNumber>
    </recommendedName>
</protein>